<gene>
    <name evidence="6" type="ORF">FRF71_05885</name>
</gene>
<dbReference type="Pfam" id="PF07264">
    <property type="entry name" value="EI24"/>
    <property type="match status" value="1"/>
</dbReference>
<evidence type="ECO:0000256" key="2">
    <source>
        <dbReference type="ARBA" id="ARBA00022692"/>
    </source>
</evidence>
<dbReference type="Proteomes" id="UP000321172">
    <property type="component" value="Chromosome"/>
</dbReference>
<evidence type="ECO:0000313" key="6">
    <source>
        <dbReference type="EMBL" id="QEA15700.1"/>
    </source>
</evidence>
<dbReference type="OrthoDB" id="5421146at2"/>
<dbReference type="AlphaFoldDB" id="A0A5B8S2V7"/>
<name>A0A5B8S2V7_9SPHN</name>
<proteinExistence type="predicted"/>
<dbReference type="InterPro" id="IPR059112">
    <property type="entry name" value="CysZ/EI24"/>
</dbReference>
<evidence type="ECO:0000256" key="3">
    <source>
        <dbReference type="ARBA" id="ARBA00022989"/>
    </source>
</evidence>
<evidence type="ECO:0000256" key="4">
    <source>
        <dbReference type="ARBA" id="ARBA00023136"/>
    </source>
</evidence>
<sequence>MLSAFTLAFRQLGDPAVLRVLGKSLVLTLLIVAVAGTGLWWLAERGLALAGLEQGSGVVALAGMLVAGWLLWRIVALAVLQFFADEVVEAVEARYYPAALASARTLGFSEELGQGLRSAVRTLGWNLAALPVALLLLVTGVGAPLVLFAVNATLLGRELQDMVWLRHRHDPQAPPPLTGLARAVLGGTIAGLLTMPFLNLLAPLLGAAAATHLVHRARAPHVA</sequence>
<evidence type="ECO:0000313" key="7">
    <source>
        <dbReference type="Proteomes" id="UP000321172"/>
    </source>
</evidence>
<evidence type="ECO:0000256" key="5">
    <source>
        <dbReference type="SAM" id="Phobius"/>
    </source>
</evidence>
<reference evidence="6 7" key="1">
    <citation type="journal article" date="2013" name="J. Microbiol. Biotechnol.">
        <title>Novosphingobium ginsenosidimutans sp. nov., with the ability to convert ginsenoside.</title>
        <authorList>
            <person name="Kim J.K."/>
            <person name="He D."/>
            <person name="Liu Q.M."/>
            <person name="Park H.Y."/>
            <person name="Jung M.S."/>
            <person name="Yoon M.H."/>
            <person name="Kim S.C."/>
            <person name="Im W.T."/>
        </authorList>
    </citation>
    <scope>NUCLEOTIDE SEQUENCE [LARGE SCALE GENOMIC DNA]</scope>
    <source>
        <strain evidence="6 7">FW-6</strain>
    </source>
</reference>
<feature type="transmembrane region" description="Helical" evidence="5">
    <location>
        <begin position="132"/>
        <end position="156"/>
    </location>
</feature>
<keyword evidence="7" id="KW-1185">Reference proteome</keyword>
<keyword evidence="4 5" id="KW-0472">Membrane</keyword>
<evidence type="ECO:0000256" key="1">
    <source>
        <dbReference type="ARBA" id="ARBA00004141"/>
    </source>
</evidence>
<feature type="transmembrane region" description="Helical" evidence="5">
    <location>
        <begin position="55"/>
        <end position="84"/>
    </location>
</feature>
<accession>A0A5B8S2V7</accession>
<keyword evidence="3 5" id="KW-1133">Transmembrane helix</keyword>
<comment type="subcellular location">
    <subcellularLocation>
        <location evidence="1">Membrane</location>
        <topology evidence="1">Multi-pass membrane protein</topology>
    </subcellularLocation>
</comment>
<evidence type="ECO:0008006" key="8">
    <source>
        <dbReference type="Google" id="ProtNLM"/>
    </source>
</evidence>
<dbReference type="EMBL" id="CP042345">
    <property type="protein sequence ID" value="QEA15700.1"/>
    <property type="molecule type" value="Genomic_DNA"/>
</dbReference>
<protein>
    <recommendedName>
        <fullName evidence="8">EI24 domain-containing protein</fullName>
    </recommendedName>
</protein>
<feature type="transmembrane region" description="Helical" evidence="5">
    <location>
        <begin position="20"/>
        <end position="43"/>
    </location>
</feature>
<dbReference type="RefSeq" id="WP_147089678.1">
    <property type="nucleotide sequence ID" value="NZ_BAABJD010000001.1"/>
</dbReference>
<keyword evidence="2 5" id="KW-0812">Transmembrane</keyword>
<organism evidence="6 7">
    <name type="scientific">Novosphingobium ginsenosidimutans</name>
    <dbReference type="NCBI Taxonomy" id="1176536"/>
    <lineage>
        <taxon>Bacteria</taxon>
        <taxon>Pseudomonadati</taxon>
        <taxon>Pseudomonadota</taxon>
        <taxon>Alphaproteobacteria</taxon>
        <taxon>Sphingomonadales</taxon>
        <taxon>Sphingomonadaceae</taxon>
        <taxon>Novosphingobium</taxon>
    </lineage>
</organism>
<feature type="transmembrane region" description="Helical" evidence="5">
    <location>
        <begin position="177"/>
        <end position="198"/>
    </location>
</feature>
<dbReference type="KEGG" id="ngf:FRF71_05885"/>